<dbReference type="AlphaFoldDB" id="A0AB74URE5"/>
<sequence length="137" mass="15369">MRIALRHSSDTAAWPGRLLQRLRRPGIVLLVVLWAILLWSWLPASDETTELPTANQLVHWQGAGHDWLLVVDPQTRELVVYDARDGRPLQRLGAEDGVPPVQSIVLQGPWLFVTGGQHPKVRLLKLPQLQAVSADTR</sequence>
<name>A0AB74URE5_9GAMM</name>
<dbReference type="SUPFAM" id="SSF101908">
    <property type="entry name" value="Putative isomerase YbhE"/>
    <property type="match status" value="1"/>
</dbReference>
<keyword evidence="1" id="KW-0812">Transmembrane</keyword>
<reference evidence="2" key="1">
    <citation type="submission" date="2024-10" db="EMBL/GenBank/DDBJ databases">
        <authorList>
            <person name="Lesea H.P."/>
            <person name="Kuehl J.V."/>
            <person name="Chandonia J.-M."/>
        </authorList>
    </citation>
    <scope>NUCLEOTIDE SEQUENCE</scope>
    <source>
        <strain evidence="2">FW102-FHT14D07</strain>
    </source>
</reference>
<keyword evidence="1" id="KW-0472">Membrane</keyword>
<protein>
    <submittedName>
        <fullName evidence="2">Uncharacterized protein</fullName>
    </submittedName>
</protein>
<dbReference type="EMBL" id="CP170721">
    <property type="protein sequence ID" value="XIA19336.1"/>
    <property type="molecule type" value="Genomic_DNA"/>
</dbReference>
<proteinExistence type="predicted"/>
<gene>
    <name evidence="2" type="ORF">ACFYG5_04120</name>
</gene>
<feature type="transmembrane region" description="Helical" evidence="1">
    <location>
        <begin position="26"/>
        <end position="42"/>
    </location>
</feature>
<dbReference type="RefSeq" id="WP_395119445.1">
    <property type="nucleotide sequence ID" value="NZ_CP170721.1"/>
</dbReference>
<evidence type="ECO:0000313" key="2">
    <source>
        <dbReference type="EMBL" id="XIA19336.1"/>
    </source>
</evidence>
<accession>A0AB74URE5</accession>
<evidence type="ECO:0000256" key="1">
    <source>
        <dbReference type="SAM" id="Phobius"/>
    </source>
</evidence>
<organism evidence="2">
    <name type="scientific">Rhodanobacter sp. FW102-FHT14D07</name>
    <dbReference type="NCBI Taxonomy" id="3351462"/>
    <lineage>
        <taxon>Bacteria</taxon>
        <taxon>Pseudomonadati</taxon>
        <taxon>Pseudomonadota</taxon>
        <taxon>Gammaproteobacteria</taxon>
        <taxon>Lysobacterales</taxon>
        <taxon>Rhodanobacteraceae</taxon>
        <taxon>Rhodanobacter</taxon>
    </lineage>
</organism>
<keyword evidence="1" id="KW-1133">Transmembrane helix</keyword>